<dbReference type="AlphaFoldDB" id="A0A6A6X9Y2"/>
<reference evidence="2" key="1">
    <citation type="journal article" date="2020" name="Stud. Mycol.">
        <title>101 Dothideomycetes genomes: a test case for predicting lifestyles and emergence of pathogens.</title>
        <authorList>
            <person name="Haridas S."/>
            <person name="Albert R."/>
            <person name="Binder M."/>
            <person name="Bloem J."/>
            <person name="Labutti K."/>
            <person name="Salamov A."/>
            <person name="Andreopoulos B."/>
            <person name="Baker S."/>
            <person name="Barry K."/>
            <person name="Bills G."/>
            <person name="Bluhm B."/>
            <person name="Cannon C."/>
            <person name="Castanera R."/>
            <person name="Culley D."/>
            <person name="Daum C."/>
            <person name="Ezra D."/>
            <person name="Gonzalez J."/>
            <person name="Henrissat B."/>
            <person name="Kuo A."/>
            <person name="Liang C."/>
            <person name="Lipzen A."/>
            <person name="Lutzoni F."/>
            <person name="Magnuson J."/>
            <person name="Mondo S."/>
            <person name="Nolan M."/>
            <person name="Ohm R."/>
            <person name="Pangilinan J."/>
            <person name="Park H.-J."/>
            <person name="Ramirez L."/>
            <person name="Alfaro M."/>
            <person name="Sun H."/>
            <person name="Tritt A."/>
            <person name="Yoshinaga Y."/>
            <person name="Zwiers L.-H."/>
            <person name="Turgeon B."/>
            <person name="Goodwin S."/>
            <person name="Spatafora J."/>
            <person name="Crous P."/>
            <person name="Grigoriev I."/>
        </authorList>
    </citation>
    <scope>NUCLEOTIDE SEQUENCE</scope>
    <source>
        <strain evidence="2">CBS 109.77</strain>
    </source>
</reference>
<feature type="compositionally biased region" description="Polar residues" evidence="1">
    <location>
        <begin position="160"/>
        <end position="198"/>
    </location>
</feature>
<organism evidence="2 3">
    <name type="scientific">Melanomma pulvis-pyrius CBS 109.77</name>
    <dbReference type="NCBI Taxonomy" id="1314802"/>
    <lineage>
        <taxon>Eukaryota</taxon>
        <taxon>Fungi</taxon>
        <taxon>Dikarya</taxon>
        <taxon>Ascomycota</taxon>
        <taxon>Pezizomycotina</taxon>
        <taxon>Dothideomycetes</taxon>
        <taxon>Pleosporomycetidae</taxon>
        <taxon>Pleosporales</taxon>
        <taxon>Melanommataceae</taxon>
        <taxon>Melanomma</taxon>
    </lineage>
</organism>
<feature type="region of interest" description="Disordered" evidence="1">
    <location>
        <begin position="131"/>
        <end position="199"/>
    </location>
</feature>
<evidence type="ECO:0000313" key="2">
    <source>
        <dbReference type="EMBL" id="KAF2792863.1"/>
    </source>
</evidence>
<dbReference type="EMBL" id="MU001952">
    <property type="protein sequence ID" value="KAF2792863.1"/>
    <property type="molecule type" value="Genomic_DNA"/>
</dbReference>
<proteinExistence type="predicted"/>
<evidence type="ECO:0000313" key="3">
    <source>
        <dbReference type="Proteomes" id="UP000799757"/>
    </source>
</evidence>
<keyword evidence="3" id="KW-1185">Reference proteome</keyword>
<sequence>MSYITRTQPTTDETPPWQGISFTCPVGSDLLADRLKYAYPDCKTLRQRKHQAAINFLAAELEEMKSKDEKHSATPEVHDNHRFGSPKSELNDFHETSTGTHWARASTAARINYNCNFANFCVQCNRWSTAAAKDEKEDDKRRTLTCTHGDNAEMPDSKQIAKSSEAPSTYHDGSNAPSNLQDSLVTEPSSRQNGQWSAGISREGQSDQLYVHTNQLQQEPPRRLSPGLQGPEWSYPGDGYEAIYPGISSSPSRPFHSPFSPAIGYNEFPSFSPGLDPWNSQGHAMENHEPT</sequence>
<feature type="region of interest" description="Disordered" evidence="1">
    <location>
        <begin position="72"/>
        <end position="91"/>
    </location>
</feature>
<evidence type="ECO:0000256" key="1">
    <source>
        <dbReference type="SAM" id="MobiDB-lite"/>
    </source>
</evidence>
<name>A0A6A6X9Y2_9PLEO</name>
<feature type="compositionally biased region" description="Basic and acidic residues" evidence="1">
    <location>
        <begin position="72"/>
        <end position="82"/>
    </location>
</feature>
<dbReference type="OrthoDB" id="3794485at2759"/>
<accession>A0A6A6X9Y2</accession>
<feature type="compositionally biased region" description="Basic and acidic residues" evidence="1">
    <location>
        <begin position="132"/>
        <end position="142"/>
    </location>
</feature>
<protein>
    <submittedName>
        <fullName evidence="2">Uncharacterized protein</fullName>
    </submittedName>
</protein>
<dbReference type="Proteomes" id="UP000799757">
    <property type="component" value="Unassembled WGS sequence"/>
</dbReference>
<gene>
    <name evidence="2" type="ORF">K505DRAFT_386721</name>
</gene>